<gene>
    <name evidence="1" type="ORF">ILYODFUR_012591</name>
</gene>
<organism evidence="1 2">
    <name type="scientific">Ilyodon furcidens</name>
    <name type="common">goldbreast splitfin</name>
    <dbReference type="NCBI Taxonomy" id="33524"/>
    <lineage>
        <taxon>Eukaryota</taxon>
        <taxon>Metazoa</taxon>
        <taxon>Chordata</taxon>
        <taxon>Craniata</taxon>
        <taxon>Vertebrata</taxon>
        <taxon>Euteleostomi</taxon>
        <taxon>Actinopterygii</taxon>
        <taxon>Neopterygii</taxon>
        <taxon>Teleostei</taxon>
        <taxon>Neoteleostei</taxon>
        <taxon>Acanthomorphata</taxon>
        <taxon>Ovalentaria</taxon>
        <taxon>Atherinomorphae</taxon>
        <taxon>Cyprinodontiformes</taxon>
        <taxon>Goodeidae</taxon>
        <taxon>Ilyodon</taxon>
    </lineage>
</organism>
<evidence type="ECO:0000313" key="1">
    <source>
        <dbReference type="EMBL" id="MEQ2247774.1"/>
    </source>
</evidence>
<dbReference type="EMBL" id="JAHRIQ010082093">
    <property type="protein sequence ID" value="MEQ2247774.1"/>
    <property type="molecule type" value="Genomic_DNA"/>
</dbReference>
<name>A0ABV0URG3_9TELE</name>
<accession>A0ABV0URG3</accession>
<reference evidence="1 2" key="1">
    <citation type="submission" date="2021-06" db="EMBL/GenBank/DDBJ databases">
        <authorList>
            <person name="Palmer J.M."/>
        </authorList>
    </citation>
    <scope>NUCLEOTIDE SEQUENCE [LARGE SCALE GENOMIC DNA]</scope>
    <source>
        <strain evidence="2">if_2019</strain>
        <tissue evidence="1">Muscle</tissue>
    </source>
</reference>
<protein>
    <submittedName>
        <fullName evidence="1">Uncharacterized protein</fullName>
    </submittedName>
</protein>
<sequence length="104" mass="12098">MREEVELVEEYKYLSVHLYNRLDWRCSSEAVPSFQDSNTTVSSVRGFYRSVVTQTVTGDPSCPQPSPTIIALRINLDNESYYIIKFLFGIGKLLNRTKQWMIKK</sequence>
<comment type="caution">
    <text evidence="1">The sequence shown here is derived from an EMBL/GenBank/DDBJ whole genome shotgun (WGS) entry which is preliminary data.</text>
</comment>
<keyword evidence="2" id="KW-1185">Reference proteome</keyword>
<evidence type="ECO:0000313" key="2">
    <source>
        <dbReference type="Proteomes" id="UP001482620"/>
    </source>
</evidence>
<dbReference type="Proteomes" id="UP001482620">
    <property type="component" value="Unassembled WGS sequence"/>
</dbReference>
<proteinExistence type="predicted"/>